<reference evidence="1" key="1">
    <citation type="submission" date="2023-06" db="EMBL/GenBank/DDBJ databases">
        <title>WGS-Sequencing of Streptomyces ficellus isolate 21 collected from sand in Gara Djebilet Iron Mine in Algeria.</title>
        <authorList>
            <person name="Zegers G.P."/>
            <person name="Gomez A."/>
            <person name="Gueddou A."/>
            <person name="Zahara A.F."/>
            <person name="Worth M."/>
            <person name="Sevigny J.L."/>
            <person name="Tisa L."/>
        </authorList>
    </citation>
    <scope>NUCLEOTIDE SEQUENCE</scope>
    <source>
        <strain evidence="1">AS11</strain>
    </source>
</reference>
<evidence type="ECO:0000313" key="1">
    <source>
        <dbReference type="EMBL" id="MDN3293258.1"/>
    </source>
</evidence>
<comment type="caution">
    <text evidence="1">The sequence shown here is derived from an EMBL/GenBank/DDBJ whole genome shotgun (WGS) entry which is preliminary data.</text>
</comment>
<proteinExistence type="predicted"/>
<keyword evidence="2" id="KW-1185">Reference proteome</keyword>
<dbReference type="Proteomes" id="UP001174050">
    <property type="component" value="Unassembled WGS sequence"/>
</dbReference>
<gene>
    <name evidence="1" type="ORF">QWM81_04170</name>
</gene>
<protein>
    <submittedName>
        <fullName evidence="1">Uncharacterized protein</fullName>
    </submittedName>
</protein>
<accession>A0ABT7Z187</accession>
<dbReference type="EMBL" id="JAUEPL010000004">
    <property type="protein sequence ID" value="MDN3293258.1"/>
    <property type="molecule type" value="Genomic_DNA"/>
</dbReference>
<dbReference type="RefSeq" id="WP_290110112.1">
    <property type="nucleotide sequence ID" value="NZ_JAUEPL010000004.1"/>
</dbReference>
<evidence type="ECO:0000313" key="2">
    <source>
        <dbReference type="Proteomes" id="UP001174050"/>
    </source>
</evidence>
<sequence length="216" mass="23081">MDELRKHLREAAHAHRPDRARILARVERGMARPPADGAPAPRRPSPRTPWLRVAGATAAAAVLAVGGYTVASVLQDEGPAATVATPPHPVRVRAEGVIDPHSNRFWAQSNLTVTTSEPLTALTVDLRVVQTGGIADTGHWRTRPAGDFTVSVREDKGALRYTWTLRPGRTVPAGRHVFAAQYNHAEGGRDATGDRYAITSTAAGGQKATVRGDFAP</sequence>
<organism evidence="1 2">
    <name type="scientific">Streptomyces ficellus</name>
    <dbReference type="NCBI Taxonomy" id="1977088"/>
    <lineage>
        <taxon>Bacteria</taxon>
        <taxon>Bacillati</taxon>
        <taxon>Actinomycetota</taxon>
        <taxon>Actinomycetes</taxon>
        <taxon>Kitasatosporales</taxon>
        <taxon>Streptomycetaceae</taxon>
        <taxon>Streptomyces</taxon>
    </lineage>
</organism>
<name>A0ABT7Z187_9ACTN</name>